<name>A0A3B0VE67_9ZZZZ</name>
<organism evidence="1">
    <name type="scientific">hydrothermal vent metagenome</name>
    <dbReference type="NCBI Taxonomy" id="652676"/>
    <lineage>
        <taxon>unclassified sequences</taxon>
        <taxon>metagenomes</taxon>
        <taxon>ecological metagenomes</taxon>
    </lineage>
</organism>
<accession>A0A3B0VE67</accession>
<dbReference type="AlphaFoldDB" id="A0A3B0VE67"/>
<reference evidence="1" key="1">
    <citation type="submission" date="2018-06" db="EMBL/GenBank/DDBJ databases">
        <authorList>
            <person name="Zhirakovskaya E."/>
        </authorList>
    </citation>
    <scope>NUCLEOTIDE SEQUENCE</scope>
</reference>
<gene>
    <name evidence="1" type="ORF">MNBD_GAMMA01-152</name>
</gene>
<dbReference type="EMBL" id="UOEW01000210">
    <property type="protein sequence ID" value="VAW38623.1"/>
    <property type="molecule type" value="Genomic_DNA"/>
</dbReference>
<sequence>MNNNNLNSTRIKAAIATTAVKIFSPLVRILLRNGIAYKTAAKWLRWTYAEVARKEFKLPGRMQSKSRIAVLTGFSRVEVNRLLEASHPDKTTTIDQYHRASRVLDGWIHDPLYKNKNGEPLNLTFDGASPSFSSLVESYSGGVPPRAIKDELLRVKSIKISTDGLISLRSTYFVTRDDQDMLYQFGMLGSATQYLIETIDHNIYQCTDSDKTRLQLIASNDNIPVEILADIKHKLQEYGRKCVVDADSYMFEKTGETPSSKGVKRAGISVYYFEDD</sequence>
<evidence type="ECO:0000313" key="1">
    <source>
        <dbReference type="EMBL" id="VAW38623.1"/>
    </source>
</evidence>
<proteinExistence type="predicted"/>
<protein>
    <submittedName>
        <fullName evidence="1">Uncharacterized protein</fullName>
    </submittedName>
</protein>
<dbReference type="InterPro" id="IPR045445">
    <property type="entry name" value="DUF6502"/>
</dbReference>
<dbReference type="Pfam" id="PF20112">
    <property type="entry name" value="DUF6502"/>
    <property type="match status" value="1"/>
</dbReference>